<dbReference type="InterPro" id="IPR041270">
    <property type="entry name" value="Phage_ABA_S"/>
</dbReference>
<organism evidence="2 3">
    <name type="scientific">Cohnella abietis</name>
    <dbReference type="NCBI Taxonomy" id="2507935"/>
    <lineage>
        <taxon>Bacteria</taxon>
        <taxon>Bacillati</taxon>
        <taxon>Bacillota</taxon>
        <taxon>Bacilli</taxon>
        <taxon>Bacillales</taxon>
        <taxon>Paenibacillaceae</taxon>
        <taxon>Cohnella</taxon>
    </lineage>
</organism>
<evidence type="ECO:0000313" key="2">
    <source>
        <dbReference type="EMBL" id="BBI32468.1"/>
    </source>
</evidence>
<dbReference type="RefSeq" id="WP_130607018.1">
    <property type="nucleotide sequence ID" value="NZ_AP019400.1"/>
</dbReference>
<gene>
    <name evidence="2" type="ORF">KCTCHS21_18670</name>
</gene>
<sequence>MPRDWRSNAGEGIDIMTQQYTRDQILAMEPKELSIAVAVEVMRFEPGTVTLGGWNPAEDISAAWEVLEKFEDYGVLFTQTRAYYCFIQTTKQRYQSSSCLTAPEAICKAALLAVMEL</sequence>
<dbReference type="OrthoDB" id="2661128at2"/>
<evidence type="ECO:0000313" key="3">
    <source>
        <dbReference type="Proteomes" id="UP000289856"/>
    </source>
</evidence>
<dbReference type="Pfam" id="PF18066">
    <property type="entry name" value="Phage_ABA_S"/>
    <property type="match status" value="1"/>
</dbReference>
<protein>
    <recommendedName>
        <fullName evidence="1">Phage ABA sandwich domain-containing protein</fullName>
    </recommendedName>
</protein>
<proteinExistence type="predicted"/>
<dbReference type="AlphaFoldDB" id="A0A3T1D348"/>
<dbReference type="Gene3D" id="3.30.2120.10">
    <property type="entry name" value="Bacillus phage protein-like"/>
    <property type="match status" value="1"/>
</dbReference>
<dbReference type="Proteomes" id="UP000289856">
    <property type="component" value="Chromosome"/>
</dbReference>
<dbReference type="KEGG" id="cohn:KCTCHS21_18670"/>
<dbReference type="EMBL" id="AP019400">
    <property type="protein sequence ID" value="BBI32468.1"/>
    <property type="molecule type" value="Genomic_DNA"/>
</dbReference>
<name>A0A3T1D348_9BACL</name>
<dbReference type="InterPro" id="IPR028985">
    <property type="entry name" value="Bacillus_phage_prot-like"/>
</dbReference>
<evidence type="ECO:0000259" key="1">
    <source>
        <dbReference type="Pfam" id="PF18066"/>
    </source>
</evidence>
<feature type="domain" description="Phage ABA sandwich" evidence="1">
    <location>
        <begin position="37"/>
        <end position="111"/>
    </location>
</feature>
<reference evidence="2 3" key="1">
    <citation type="submission" date="2019-01" db="EMBL/GenBank/DDBJ databases">
        <title>Complete genome sequence of Cohnella hallensis HS21 isolated from Korean fir (Abies koreana) rhizospheric soil.</title>
        <authorList>
            <person name="Jiang L."/>
            <person name="Kang S.W."/>
            <person name="Kim S."/>
            <person name="Jung J."/>
            <person name="Kim C.Y."/>
            <person name="Kim D.H."/>
            <person name="Kim S.W."/>
            <person name="Lee J."/>
        </authorList>
    </citation>
    <scope>NUCLEOTIDE SEQUENCE [LARGE SCALE GENOMIC DNA]</scope>
    <source>
        <strain evidence="2 3">HS21</strain>
    </source>
</reference>
<accession>A0A3T1D348</accession>
<keyword evidence="3" id="KW-1185">Reference proteome</keyword>